<dbReference type="Proteomes" id="UP001320702">
    <property type="component" value="Unassembled WGS sequence"/>
</dbReference>
<dbReference type="InterPro" id="IPR005302">
    <property type="entry name" value="MoCF_Sase_C"/>
</dbReference>
<gene>
    <name evidence="2" type="ORF">MU516_11245</name>
</gene>
<reference evidence="2 3" key="1">
    <citation type="submission" date="2022-04" db="EMBL/GenBank/DDBJ databases">
        <title>Paracoccus sp. YLB-12 draft genome sequence.</title>
        <authorList>
            <person name="Yu L."/>
        </authorList>
    </citation>
    <scope>NUCLEOTIDE SEQUENCE [LARGE SCALE GENOMIC DNA]</scope>
    <source>
        <strain evidence="2 3">YLB-12</strain>
    </source>
</reference>
<dbReference type="PROSITE" id="PS51340">
    <property type="entry name" value="MOSC"/>
    <property type="match status" value="1"/>
</dbReference>
<sequence>MTGHLAHIRRHPIKSIGGEGLDRVTLIAARRLPGDREFAVVTERGERNARASETAGQPDRWLPKSCFVRGIASPLVQAISGGWQDKRIALTHPALPGLTFDPETEQERLLDWLRPIWPADSGAASRLVRGAAIWTDNKWPWISILSMTSLAQLEQEIGHTLGIHRWRGNLWIDGWQPFAERDMIGQILTIGDVELRVTDHIGRCDATSSDTDTGQRDLDMVATLERLYGHTEFGIFAEVVTGGNIAIGDRIAA</sequence>
<dbReference type="InterPro" id="IPR011037">
    <property type="entry name" value="Pyrv_Knase-like_insert_dom_sf"/>
</dbReference>
<dbReference type="Gene3D" id="2.40.33.20">
    <property type="entry name" value="PK beta-barrel domain-like"/>
    <property type="match status" value="1"/>
</dbReference>
<name>A0ABT2KC32_9RHOB</name>
<organism evidence="2 3">
    <name type="scientific">Paracoccus maritimus</name>
    <dbReference type="NCBI Taxonomy" id="2933292"/>
    <lineage>
        <taxon>Bacteria</taxon>
        <taxon>Pseudomonadati</taxon>
        <taxon>Pseudomonadota</taxon>
        <taxon>Alphaproteobacteria</taxon>
        <taxon>Rhodobacterales</taxon>
        <taxon>Paracoccaceae</taxon>
        <taxon>Paracoccus</taxon>
    </lineage>
</organism>
<dbReference type="Pfam" id="PF03473">
    <property type="entry name" value="MOSC"/>
    <property type="match status" value="1"/>
</dbReference>
<dbReference type="RefSeq" id="WP_260277302.1">
    <property type="nucleotide sequence ID" value="NZ_JANAVZ010000005.1"/>
</dbReference>
<proteinExistence type="predicted"/>
<keyword evidence="3" id="KW-1185">Reference proteome</keyword>
<comment type="caution">
    <text evidence="2">The sequence shown here is derived from an EMBL/GenBank/DDBJ whole genome shotgun (WGS) entry which is preliminary data.</text>
</comment>
<evidence type="ECO:0000313" key="3">
    <source>
        <dbReference type="Proteomes" id="UP001320702"/>
    </source>
</evidence>
<protein>
    <submittedName>
        <fullName evidence="2">MOSC domain-containing protein</fullName>
    </submittedName>
</protein>
<dbReference type="SUPFAM" id="SSF50800">
    <property type="entry name" value="PK beta-barrel domain-like"/>
    <property type="match status" value="1"/>
</dbReference>
<accession>A0ABT2KC32</accession>
<evidence type="ECO:0000259" key="1">
    <source>
        <dbReference type="PROSITE" id="PS51340"/>
    </source>
</evidence>
<evidence type="ECO:0000313" key="2">
    <source>
        <dbReference type="EMBL" id="MCT4333439.1"/>
    </source>
</evidence>
<feature type="domain" description="MOSC" evidence="1">
    <location>
        <begin position="110"/>
        <end position="253"/>
    </location>
</feature>
<dbReference type="EMBL" id="JANAVZ010000005">
    <property type="protein sequence ID" value="MCT4333439.1"/>
    <property type="molecule type" value="Genomic_DNA"/>
</dbReference>